<dbReference type="Gene3D" id="3.40.50.10490">
    <property type="entry name" value="Glucose-6-phosphate isomerase like protein, domain 1"/>
    <property type="match status" value="1"/>
</dbReference>
<gene>
    <name evidence="5" type="primary">rpsB</name>
    <name evidence="7" type="ORF">UW49_C0008G0038</name>
</gene>
<dbReference type="GO" id="GO:0022627">
    <property type="term" value="C:cytosolic small ribosomal subunit"/>
    <property type="evidence" value="ECO:0007669"/>
    <property type="project" value="TreeGrafter"/>
</dbReference>
<evidence type="ECO:0000313" key="7">
    <source>
        <dbReference type="EMBL" id="KKT57076.1"/>
    </source>
</evidence>
<keyword evidence="2 5" id="KW-0689">Ribosomal protein</keyword>
<dbReference type="InterPro" id="IPR005706">
    <property type="entry name" value="Ribosomal_uS2_bac/mit/plastid"/>
</dbReference>
<dbReference type="SUPFAM" id="SSF52313">
    <property type="entry name" value="Ribosomal protein S2"/>
    <property type="match status" value="1"/>
</dbReference>
<evidence type="ECO:0000256" key="4">
    <source>
        <dbReference type="ARBA" id="ARBA00035256"/>
    </source>
</evidence>
<dbReference type="InterPro" id="IPR018130">
    <property type="entry name" value="Ribosomal_uS2_CS"/>
</dbReference>
<organism evidence="7 8">
    <name type="scientific">Candidatus Giovannonibacteria bacterium GW2011_GWB1_44_23</name>
    <dbReference type="NCBI Taxonomy" id="1618652"/>
    <lineage>
        <taxon>Bacteria</taxon>
        <taxon>Candidatus Giovannoniibacteriota</taxon>
    </lineage>
</organism>
<evidence type="ECO:0000256" key="1">
    <source>
        <dbReference type="ARBA" id="ARBA00006242"/>
    </source>
</evidence>
<accession>A0A0G1ICH4</accession>
<evidence type="ECO:0000313" key="8">
    <source>
        <dbReference type="Proteomes" id="UP000033977"/>
    </source>
</evidence>
<dbReference type="PROSITE" id="PS00963">
    <property type="entry name" value="RIBOSOMAL_S2_2"/>
    <property type="match status" value="1"/>
</dbReference>
<dbReference type="PANTHER" id="PTHR12534:SF0">
    <property type="entry name" value="SMALL RIBOSOMAL SUBUNIT PROTEIN US2M"/>
    <property type="match status" value="1"/>
</dbReference>
<dbReference type="PROSITE" id="PS00962">
    <property type="entry name" value="RIBOSOMAL_S2_1"/>
    <property type="match status" value="1"/>
</dbReference>
<name>A0A0G1ICH4_9BACT</name>
<dbReference type="GO" id="GO:0003735">
    <property type="term" value="F:structural constituent of ribosome"/>
    <property type="evidence" value="ECO:0007669"/>
    <property type="project" value="InterPro"/>
</dbReference>
<evidence type="ECO:0000256" key="2">
    <source>
        <dbReference type="ARBA" id="ARBA00022980"/>
    </source>
</evidence>
<dbReference type="CDD" id="cd01425">
    <property type="entry name" value="RPS2"/>
    <property type="match status" value="1"/>
</dbReference>
<proteinExistence type="inferred from homology"/>
<dbReference type="PATRIC" id="fig|1618652.3.peg.630"/>
<comment type="similarity">
    <text evidence="1 5 6">Belongs to the universal ribosomal protein uS2 family.</text>
</comment>
<evidence type="ECO:0000256" key="3">
    <source>
        <dbReference type="ARBA" id="ARBA00023274"/>
    </source>
</evidence>
<sequence length="236" mass="25757">MNIEELFEAGAHIGYSKARRNPKMQEYIFSTRNNVEIFDLGKTLAKIKEAEDFLTALGQEKKNILWVGTKPPAGAHVAEVGAKTNTPYVAERWLGGTLTNFKILEGRLSYWASLESEEKSGGFDKYPKKERLIKMTELKKLARMFTGLRNLKAMPGALVIVDSGEERTALAEAKKKGIPVVALLNVDCNPAGIAHPIPMNDNSSAAIALVLKQLAAAYDGGAKTVAQDKIQNNGNN</sequence>
<dbReference type="Proteomes" id="UP000033977">
    <property type="component" value="Unassembled WGS sequence"/>
</dbReference>
<evidence type="ECO:0000256" key="5">
    <source>
        <dbReference type="HAMAP-Rule" id="MF_00291"/>
    </source>
</evidence>
<dbReference type="PRINTS" id="PR00395">
    <property type="entry name" value="RIBOSOMALS2"/>
</dbReference>
<comment type="caution">
    <text evidence="7">The sequence shown here is derived from an EMBL/GenBank/DDBJ whole genome shotgun (WGS) entry which is preliminary data.</text>
</comment>
<protein>
    <recommendedName>
        <fullName evidence="4 5">Small ribosomal subunit protein uS2</fullName>
    </recommendedName>
</protein>
<dbReference type="NCBIfam" id="TIGR01011">
    <property type="entry name" value="rpsB_bact"/>
    <property type="match status" value="1"/>
</dbReference>
<dbReference type="Gene3D" id="1.10.287.610">
    <property type="entry name" value="Helix hairpin bin"/>
    <property type="match status" value="1"/>
</dbReference>
<dbReference type="InterPro" id="IPR023591">
    <property type="entry name" value="Ribosomal_uS2_flav_dom_sf"/>
</dbReference>
<evidence type="ECO:0000256" key="6">
    <source>
        <dbReference type="RuleBase" id="RU003631"/>
    </source>
</evidence>
<dbReference type="PANTHER" id="PTHR12534">
    <property type="entry name" value="30S RIBOSOMAL PROTEIN S2 PROKARYOTIC AND ORGANELLAR"/>
    <property type="match status" value="1"/>
</dbReference>
<dbReference type="Pfam" id="PF00318">
    <property type="entry name" value="Ribosomal_S2"/>
    <property type="match status" value="1"/>
</dbReference>
<dbReference type="InterPro" id="IPR001865">
    <property type="entry name" value="Ribosomal_uS2"/>
</dbReference>
<reference evidence="7 8" key="1">
    <citation type="journal article" date="2015" name="Nature">
        <title>rRNA introns, odd ribosomes, and small enigmatic genomes across a large radiation of phyla.</title>
        <authorList>
            <person name="Brown C.T."/>
            <person name="Hug L.A."/>
            <person name="Thomas B.C."/>
            <person name="Sharon I."/>
            <person name="Castelle C.J."/>
            <person name="Singh A."/>
            <person name="Wilkins M.J."/>
            <person name="Williams K.H."/>
            <person name="Banfield J.F."/>
        </authorList>
    </citation>
    <scope>NUCLEOTIDE SEQUENCE [LARGE SCALE GENOMIC DNA]</scope>
</reference>
<dbReference type="EMBL" id="LCIN01000008">
    <property type="protein sequence ID" value="KKT57076.1"/>
    <property type="molecule type" value="Genomic_DNA"/>
</dbReference>
<dbReference type="GO" id="GO:0006412">
    <property type="term" value="P:translation"/>
    <property type="evidence" value="ECO:0007669"/>
    <property type="project" value="UniProtKB-UniRule"/>
</dbReference>
<dbReference type="AlphaFoldDB" id="A0A0G1ICH4"/>
<keyword evidence="3 5" id="KW-0687">Ribonucleoprotein</keyword>
<dbReference type="HAMAP" id="MF_00291_B">
    <property type="entry name" value="Ribosomal_uS2_B"/>
    <property type="match status" value="1"/>
</dbReference>